<evidence type="ECO:0000313" key="9">
    <source>
        <dbReference type="Proteomes" id="UP000004394"/>
    </source>
</evidence>
<dbReference type="RefSeq" id="WP_006948085.1">
    <property type="nucleotide sequence ID" value="NZ_BAJI01000037.1"/>
</dbReference>
<keyword evidence="9" id="KW-1185">Reference proteome</keyword>
<comment type="similarity">
    <text evidence="2">Belongs to the SusD family.</text>
</comment>
<evidence type="ECO:0000256" key="1">
    <source>
        <dbReference type="ARBA" id="ARBA00004442"/>
    </source>
</evidence>
<gene>
    <name evidence="8" type="ORF">HMPREF0658_0348</name>
</gene>
<evidence type="ECO:0000256" key="5">
    <source>
        <dbReference type="ARBA" id="ARBA00023237"/>
    </source>
</evidence>
<dbReference type="AlphaFoldDB" id="E0NQ97"/>
<evidence type="ECO:0000256" key="4">
    <source>
        <dbReference type="ARBA" id="ARBA00023136"/>
    </source>
</evidence>
<dbReference type="BioCyc" id="PMAR862515-HMP:GMOO-359-MONOMER"/>
<evidence type="ECO:0000259" key="7">
    <source>
        <dbReference type="Pfam" id="PF14322"/>
    </source>
</evidence>
<dbReference type="Pfam" id="PF07980">
    <property type="entry name" value="SusD_RagB"/>
    <property type="match status" value="1"/>
</dbReference>
<evidence type="ECO:0000313" key="8">
    <source>
        <dbReference type="EMBL" id="EFM02692.1"/>
    </source>
</evidence>
<keyword evidence="3" id="KW-0732">Signal</keyword>
<organism evidence="8 9">
    <name type="scientific">Hoylesella marshii DSM 16973 = JCM 13450</name>
    <dbReference type="NCBI Taxonomy" id="862515"/>
    <lineage>
        <taxon>Bacteria</taxon>
        <taxon>Pseudomonadati</taxon>
        <taxon>Bacteroidota</taxon>
        <taxon>Bacteroidia</taxon>
        <taxon>Bacteroidales</taxon>
        <taxon>Prevotellaceae</taxon>
        <taxon>Hoylesella</taxon>
    </lineage>
</organism>
<dbReference type="Gene3D" id="1.25.40.390">
    <property type="match status" value="1"/>
</dbReference>
<reference evidence="8" key="1">
    <citation type="submission" date="2010-07" db="EMBL/GenBank/DDBJ databases">
        <authorList>
            <person name="Muzny D."/>
            <person name="Qin X."/>
            <person name="Deng J."/>
            <person name="Jiang H."/>
            <person name="Liu Y."/>
            <person name="Qu J."/>
            <person name="Song X.-Z."/>
            <person name="Zhang L."/>
            <person name="Thornton R."/>
            <person name="Coyle M."/>
            <person name="Francisco L."/>
            <person name="Jackson L."/>
            <person name="Javaid M."/>
            <person name="Korchina V."/>
            <person name="Kovar C."/>
            <person name="Mata R."/>
            <person name="Mathew T."/>
            <person name="Ngo R."/>
            <person name="Nguyen L."/>
            <person name="Nguyen N."/>
            <person name="Okwuonu G."/>
            <person name="Ongeri F."/>
            <person name="Pham C."/>
            <person name="Simmons D."/>
            <person name="Wilczek-Boney K."/>
            <person name="Hale W."/>
            <person name="Jakkamsetti A."/>
            <person name="Pham P."/>
            <person name="Ruth R."/>
            <person name="San Lucas F."/>
            <person name="Warren J."/>
            <person name="Zhang J."/>
            <person name="Zhao Z."/>
            <person name="Zhou C."/>
            <person name="Zhu D."/>
            <person name="Lee S."/>
            <person name="Bess C."/>
            <person name="Blankenburg K."/>
            <person name="Forbes L."/>
            <person name="Fu Q."/>
            <person name="Gubbala S."/>
            <person name="Hirani K."/>
            <person name="Jayaseelan J.C."/>
            <person name="Lara F."/>
            <person name="Munidasa M."/>
            <person name="Palculict T."/>
            <person name="Patil S."/>
            <person name="Pu L.-L."/>
            <person name="Saada N."/>
            <person name="Tang L."/>
            <person name="Weissenberger G."/>
            <person name="Zhu Y."/>
            <person name="Hemphill L."/>
            <person name="Shang Y."/>
            <person name="Youmans B."/>
            <person name="Ayvaz T."/>
            <person name="Ross M."/>
            <person name="Santibanez J."/>
            <person name="Aqrawi P."/>
            <person name="Gross S."/>
            <person name="Joshi V."/>
            <person name="Fowler G."/>
            <person name="Nazareth L."/>
            <person name="Reid J."/>
            <person name="Worley K."/>
            <person name="Petrosino J."/>
            <person name="Highlander S."/>
            <person name="Gibbs R."/>
        </authorList>
    </citation>
    <scope>NUCLEOTIDE SEQUENCE [LARGE SCALE GENOMIC DNA]</scope>
    <source>
        <strain evidence="8">DSM 16973</strain>
    </source>
</reference>
<name>E0NQ97_9BACT</name>
<dbReference type="InterPro" id="IPR011990">
    <property type="entry name" value="TPR-like_helical_dom_sf"/>
</dbReference>
<comment type="subcellular location">
    <subcellularLocation>
        <location evidence="1">Cell outer membrane</location>
    </subcellularLocation>
</comment>
<sequence length="524" mass="59865">MKKLYIALSMNLLCCVSCLDEHPRDRISPEQAFDTPTHIYLNTVGTLYSLMGSDADSQGLQGTYRGIYDYNTFTTDEAMIPRRGGDWYDGGFWERLYTQQWRSDDSELYATWSYLYKVVVLSNDAIRTLNTYRSRLTAEQHRAYTAEARAIRAMYYYYLVDMFGNVPLLDKPEVKVSDVKKAKRSDVFLFAFNELQAVCDDLPDARSNAEGLYYGRITRPVVYFLLAKLALNAEVYTCNHPAKEPRRSGSAIYFTVDGTQMNAWQTVIHYCNQITAAGYRLETDYAANFAIHNETSQENIFTLPMDKNLYTTQYQYLFRSRNYHHGRALGLGAENGACATISTVKAFGYGTPNVDTRYALNFYSDTITVDGDTVRLDNGQPLVYQPLAVALDLTYSKEMKTAGARMKKYEIDRKAYLDGKLQDNDIVLYRYADVLLMLAEAKVRNGESGDDALTAVRHRVGMLPRAATLDNILEERLLELVWEGWRRQDLIRFNRFNKSISGSSTDKSLFPIPQNAIDLNPNLR</sequence>
<dbReference type="STRING" id="862515.HMPREF0658_0348"/>
<protein>
    <submittedName>
        <fullName evidence="8">SusD family protein</fullName>
    </submittedName>
</protein>
<feature type="domain" description="SusD-like N-terminal" evidence="7">
    <location>
        <begin position="92"/>
        <end position="230"/>
    </location>
</feature>
<dbReference type="Pfam" id="PF14322">
    <property type="entry name" value="SusD-like_3"/>
    <property type="match status" value="1"/>
</dbReference>
<keyword evidence="4" id="KW-0472">Membrane</keyword>
<comment type="caution">
    <text evidence="8">The sequence shown here is derived from an EMBL/GenBank/DDBJ whole genome shotgun (WGS) entry which is preliminary data.</text>
</comment>
<dbReference type="InterPro" id="IPR033985">
    <property type="entry name" value="SusD-like_N"/>
</dbReference>
<proteinExistence type="inferred from homology"/>
<dbReference type="OrthoDB" id="5694214at2"/>
<keyword evidence="5" id="KW-0998">Cell outer membrane</keyword>
<dbReference type="EMBL" id="AEEI01000015">
    <property type="protein sequence ID" value="EFM02692.1"/>
    <property type="molecule type" value="Genomic_DNA"/>
</dbReference>
<dbReference type="SUPFAM" id="SSF48452">
    <property type="entry name" value="TPR-like"/>
    <property type="match status" value="1"/>
</dbReference>
<dbReference type="Proteomes" id="UP000004394">
    <property type="component" value="Unassembled WGS sequence"/>
</dbReference>
<evidence type="ECO:0000259" key="6">
    <source>
        <dbReference type="Pfam" id="PF07980"/>
    </source>
</evidence>
<evidence type="ECO:0000256" key="2">
    <source>
        <dbReference type="ARBA" id="ARBA00006275"/>
    </source>
</evidence>
<evidence type="ECO:0000256" key="3">
    <source>
        <dbReference type="ARBA" id="ARBA00022729"/>
    </source>
</evidence>
<dbReference type="HOGENOM" id="CLU_015553_1_2_10"/>
<dbReference type="eggNOG" id="COG0446">
    <property type="taxonomic scope" value="Bacteria"/>
</dbReference>
<accession>E0NQ97</accession>
<feature type="domain" description="RagB/SusD" evidence="6">
    <location>
        <begin position="353"/>
        <end position="504"/>
    </location>
</feature>
<dbReference type="InterPro" id="IPR012944">
    <property type="entry name" value="SusD_RagB_dom"/>
</dbReference>
<dbReference type="GO" id="GO:0009279">
    <property type="term" value="C:cell outer membrane"/>
    <property type="evidence" value="ECO:0007669"/>
    <property type="project" value="UniProtKB-SubCell"/>
</dbReference>